<keyword evidence="6" id="KW-0547">Nucleotide-binding</keyword>
<dbReference type="AlphaFoldDB" id="A0A1H7X0H3"/>
<sequence length="459" mass="50668">MTKNTTTQLIQEVVDYLIETDTNELSNWGENRTEWLKQGGEQLKGIDKVIAGDLRIKKDDGSIGTYQAFRVQHNNACGYYKGGIRFSTGVNQDEVQTLAMLMTLKNSLHDLPYGGGKGGVHIDVRKHSKRELKEVSQAFVSMVKNDIGPYRDIPAPDVGSGPELMDWMTQAYKELHPNQPFINTFTGKSIKNGGTKGRGESTGIGTFLSYYYLVDAVLNGSLDVNDKHADKKDMIKAIGEKDDVKIAVQGFGNLSRAAAIAAQNAERKHTVIAVSDSRSTVYNENGVDAEKLAPFKEENDRLPNADELKEMGLEGDVLDPMDILTLDCDVLILGAIEDQITGENQADIKADILVEGANGPVTSEADQYLTEQGKVIIPDILANAGGVTVSYLEWIQGFTNEVKEKEVILEDMSKRMKKVSERVYGSYFSSEHDESLRFLCFKLAVVRVIDAMKRSGKII</sequence>
<evidence type="ECO:0000256" key="8">
    <source>
        <dbReference type="RuleBase" id="RU004417"/>
    </source>
</evidence>
<organism evidence="11 12">
    <name type="scientific">Alkalibacterium putridalgicola</name>
    <dbReference type="NCBI Taxonomy" id="426703"/>
    <lineage>
        <taxon>Bacteria</taxon>
        <taxon>Bacillati</taxon>
        <taxon>Bacillota</taxon>
        <taxon>Bacilli</taxon>
        <taxon>Lactobacillales</taxon>
        <taxon>Carnobacteriaceae</taxon>
        <taxon>Alkalibacterium</taxon>
    </lineage>
</organism>
<dbReference type="InterPro" id="IPR006097">
    <property type="entry name" value="Glu/Leu/Phe/Val/Trp_DH_dimer"/>
</dbReference>
<dbReference type="GO" id="GO:0000166">
    <property type="term" value="F:nucleotide binding"/>
    <property type="evidence" value="ECO:0007669"/>
    <property type="project" value="UniProtKB-KW"/>
</dbReference>
<name>A0A1H7X0H3_9LACT</name>
<evidence type="ECO:0000256" key="2">
    <source>
        <dbReference type="ARBA" id="ARBA00012896"/>
    </source>
</evidence>
<dbReference type="PIRSF" id="PIRSF000185">
    <property type="entry name" value="Glu_DH"/>
    <property type="match status" value="1"/>
</dbReference>
<keyword evidence="13" id="KW-1185">Reference proteome</keyword>
<evidence type="ECO:0000313" key="10">
    <source>
        <dbReference type="EMBL" id="GEK90184.1"/>
    </source>
</evidence>
<feature type="binding site" evidence="6">
    <location>
        <position position="105"/>
    </location>
    <ligand>
        <name>substrate</name>
    </ligand>
</feature>
<dbReference type="InterPro" id="IPR006095">
    <property type="entry name" value="Glu/Leu/Phe/Val/Trp_DH"/>
</dbReference>
<evidence type="ECO:0000313" key="11">
    <source>
        <dbReference type="EMBL" id="SEM27386.1"/>
    </source>
</evidence>
<feature type="active site" description="Proton donor" evidence="5">
    <location>
        <position position="117"/>
    </location>
</feature>
<dbReference type="Pfam" id="PF02812">
    <property type="entry name" value="ELFV_dehydrog_N"/>
    <property type="match status" value="1"/>
</dbReference>
<dbReference type="OrthoDB" id="9803297at2"/>
<dbReference type="PANTHER" id="PTHR11606:SF13">
    <property type="entry name" value="GLUTAMATE DEHYDROGENASE 1, MITOCHONDRIAL"/>
    <property type="match status" value="1"/>
</dbReference>
<evidence type="ECO:0000256" key="7">
    <source>
        <dbReference type="PIRSR" id="PIRSR000185-3"/>
    </source>
</evidence>
<dbReference type="InterPro" id="IPR046346">
    <property type="entry name" value="Aminoacid_DH-like_N_sf"/>
</dbReference>
<dbReference type="Pfam" id="PF00208">
    <property type="entry name" value="ELFV_dehydrog"/>
    <property type="match status" value="1"/>
</dbReference>
<dbReference type="PANTHER" id="PTHR11606">
    <property type="entry name" value="GLUTAMATE DEHYDROGENASE"/>
    <property type="match status" value="1"/>
</dbReference>
<dbReference type="InterPro" id="IPR014362">
    <property type="entry name" value="Glu_DH"/>
</dbReference>
<dbReference type="Gene3D" id="3.40.50.10860">
    <property type="entry name" value="Leucine Dehydrogenase, chain A, domain 1"/>
    <property type="match status" value="1"/>
</dbReference>
<protein>
    <recommendedName>
        <fullName evidence="2 4">Glutamate dehydrogenase</fullName>
    </recommendedName>
</protein>
<evidence type="ECO:0000313" key="13">
    <source>
        <dbReference type="Proteomes" id="UP000321425"/>
    </source>
</evidence>
<evidence type="ECO:0000256" key="6">
    <source>
        <dbReference type="PIRSR" id="PIRSR000185-2"/>
    </source>
</evidence>
<evidence type="ECO:0000256" key="3">
    <source>
        <dbReference type="ARBA" id="ARBA00023002"/>
    </source>
</evidence>
<dbReference type="EMBL" id="FOBL01000043">
    <property type="protein sequence ID" value="SEM27386.1"/>
    <property type="molecule type" value="Genomic_DNA"/>
</dbReference>
<dbReference type="STRING" id="426703.SAMN04488100_14313"/>
<dbReference type="InterPro" id="IPR006096">
    <property type="entry name" value="Glu/Leu/Phe/Val/Trp_DH_C"/>
</dbReference>
<feature type="binding site" evidence="6">
    <location>
        <position position="253"/>
    </location>
    <ligand>
        <name>NAD(+)</name>
        <dbReference type="ChEBI" id="CHEBI:57540"/>
    </ligand>
</feature>
<dbReference type="SUPFAM" id="SSF53223">
    <property type="entry name" value="Aminoacid dehydrogenase-like, N-terminal domain"/>
    <property type="match status" value="1"/>
</dbReference>
<dbReference type="GO" id="GO:0004352">
    <property type="term" value="F:glutamate dehydrogenase (NAD+) activity"/>
    <property type="evidence" value="ECO:0007669"/>
    <property type="project" value="TreeGrafter"/>
</dbReference>
<dbReference type="SMART" id="SM00839">
    <property type="entry name" value="ELFV_dehydrog"/>
    <property type="match status" value="1"/>
</dbReference>
<gene>
    <name evidence="10" type="ORF">APU01nite_22230</name>
    <name evidence="11" type="ORF">SAMN04488100_14313</name>
</gene>
<dbReference type="InterPro" id="IPR036291">
    <property type="entry name" value="NAD(P)-bd_dom_sf"/>
</dbReference>
<dbReference type="Proteomes" id="UP000321425">
    <property type="component" value="Unassembled WGS sequence"/>
</dbReference>
<dbReference type="Gene3D" id="3.40.50.720">
    <property type="entry name" value="NAD(P)-binding Rossmann-like Domain"/>
    <property type="match status" value="1"/>
</dbReference>
<evidence type="ECO:0000256" key="4">
    <source>
        <dbReference type="PIRNR" id="PIRNR000185"/>
    </source>
</evidence>
<keyword evidence="6" id="KW-0520">NAD</keyword>
<feature type="binding site" evidence="6">
    <location>
        <position position="390"/>
    </location>
    <ligand>
        <name>substrate</name>
    </ligand>
</feature>
<feature type="site" description="Important for catalysis" evidence="7">
    <location>
        <position position="157"/>
    </location>
</feature>
<proteinExistence type="inferred from homology"/>
<dbReference type="Proteomes" id="UP000198548">
    <property type="component" value="Unassembled WGS sequence"/>
</dbReference>
<comment type="similarity">
    <text evidence="1 4 8">Belongs to the Glu/Leu/Phe/Val dehydrogenases family.</text>
</comment>
<reference evidence="11 12" key="1">
    <citation type="submission" date="2016-10" db="EMBL/GenBank/DDBJ databases">
        <authorList>
            <person name="de Groot N.N."/>
        </authorList>
    </citation>
    <scope>NUCLEOTIDE SEQUENCE [LARGE SCALE GENOMIC DNA]</scope>
    <source>
        <strain evidence="11 12">DSM 19182</strain>
    </source>
</reference>
<keyword evidence="3 4" id="KW-0560">Oxidoreductase</keyword>
<evidence type="ECO:0000256" key="5">
    <source>
        <dbReference type="PIRSR" id="PIRSR000185-1"/>
    </source>
</evidence>
<evidence type="ECO:0000313" key="12">
    <source>
        <dbReference type="Proteomes" id="UP000198548"/>
    </source>
</evidence>
<feature type="domain" description="Glutamate/phenylalanine/leucine/valine/L-tryptophan dehydrogenase C-terminal" evidence="9">
    <location>
        <begin position="226"/>
        <end position="456"/>
    </location>
</feature>
<dbReference type="EMBL" id="BJUX01000037">
    <property type="protein sequence ID" value="GEK90184.1"/>
    <property type="molecule type" value="Genomic_DNA"/>
</dbReference>
<accession>A0A1H7X0H3</accession>
<dbReference type="SUPFAM" id="SSF51735">
    <property type="entry name" value="NAD(P)-binding Rossmann-fold domains"/>
    <property type="match status" value="1"/>
</dbReference>
<feature type="binding site" evidence="6">
    <location>
        <position position="202"/>
    </location>
    <ligand>
        <name>NAD(+)</name>
        <dbReference type="ChEBI" id="CHEBI:57540"/>
    </ligand>
</feature>
<evidence type="ECO:0000259" key="9">
    <source>
        <dbReference type="SMART" id="SM00839"/>
    </source>
</evidence>
<dbReference type="GO" id="GO:0006538">
    <property type="term" value="P:L-glutamate catabolic process"/>
    <property type="evidence" value="ECO:0007669"/>
    <property type="project" value="TreeGrafter"/>
</dbReference>
<dbReference type="RefSeq" id="WP_091489784.1">
    <property type="nucleotide sequence ID" value="NZ_BJUX01000037.1"/>
</dbReference>
<evidence type="ECO:0000256" key="1">
    <source>
        <dbReference type="ARBA" id="ARBA00006382"/>
    </source>
</evidence>
<dbReference type="PRINTS" id="PR00082">
    <property type="entry name" value="GLFDHDRGNASE"/>
</dbReference>
<feature type="binding site" evidence="6">
    <location>
        <position position="81"/>
    </location>
    <ligand>
        <name>substrate</name>
    </ligand>
</feature>
<reference evidence="10 13" key="2">
    <citation type="submission" date="2019-07" db="EMBL/GenBank/DDBJ databases">
        <title>Whole genome shotgun sequence of Alkalibacterium putridalgicola NBRC 103243.</title>
        <authorList>
            <person name="Hosoyama A."/>
            <person name="Uohara A."/>
            <person name="Ohji S."/>
            <person name="Ichikawa N."/>
        </authorList>
    </citation>
    <scope>NUCLEOTIDE SEQUENCE [LARGE SCALE GENOMIC DNA]</scope>
    <source>
        <strain evidence="10 13">NBRC 103243</strain>
    </source>
</reference>